<evidence type="ECO:0000256" key="1">
    <source>
        <dbReference type="SAM" id="Phobius"/>
    </source>
</evidence>
<keyword evidence="1" id="KW-1133">Transmembrane helix</keyword>
<feature type="transmembrane region" description="Helical" evidence="1">
    <location>
        <begin position="187"/>
        <end position="220"/>
    </location>
</feature>
<gene>
    <name evidence="2" type="ORF">NCG91_17345</name>
</gene>
<feature type="transmembrane region" description="Helical" evidence="1">
    <location>
        <begin position="120"/>
        <end position="142"/>
    </location>
</feature>
<keyword evidence="3" id="KW-1185">Reference proteome</keyword>
<protein>
    <submittedName>
        <fullName evidence="2">DUF1275 domain-containing protein</fullName>
    </submittedName>
</protein>
<proteinExistence type="predicted"/>
<keyword evidence="1" id="KW-0472">Membrane</keyword>
<feature type="transmembrane region" description="Helical" evidence="1">
    <location>
        <begin position="24"/>
        <end position="49"/>
    </location>
</feature>
<comment type="caution">
    <text evidence="2">The sequence shown here is derived from an EMBL/GenBank/DDBJ whole genome shotgun (WGS) entry which is preliminary data.</text>
</comment>
<evidence type="ECO:0000313" key="2">
    <source>
        <dbReference type="EMBL" id="MCM2567374.1"/>
    </source>
</evidence>
<dbReference type="Proteomes" id="UP001202243">
    <property type="component" value="Unassembled WGS sequence"/>
</dbReference>
<accession>A0ABT0WUH8</accession>
<dbReference type="PANTHER" id="PTHR37314">
    <property type="entry name" value="SLR0142 PROTEIN"/>
    <property type="match status" value="1"/>
</dbReference>
<dbReference type="EMBL" id="JAMQGR010000006">
    <property type="protein sequence ID" value="MCM2567374.1"/>
    <property type="molecule type" value="Genomic_DNA"/>
</dbReference>
<evidence type="ECO:0000313" key="3">
    <source>
        <dbReference type="Proteomes" id="UP001202243"/>
    </source>
</evidence>
<dbReference type="PANTHER" id="PTHR37314:SF5">
    <property type="entry name" value="SLR0142 PROTEIN"/>
    <property type="match status" value="1"/>
</dbReference>
<organism evidence="2 3">
    <name type="scientific">Janthinobacterium kumbetense</name>
    <dbReference type="NCBI Taxonomy" id="2950280"/>
    <lineage>
        <taxon>Bacteria</taxon>
        <taxon>Pseudomonadati</taxon>
        <taxon>Pseudomonadota</taxon>
        <taxon>Betaproteobacteria</taxon>
        <taxon>Burkholderiales</taxon>
        <taxon>Oxalobacteraceae</taxon>
        <taxon>Janthinobacterium</taxon>
    </lineage>
</organism>
<dbReference type="RefSeq" id="WP_251350565.1">
    <property type="nucleotide sequence ID" value="NZ_JAMQGR010000006.1"/>
</dbReference>
<name>A0ABT0WUH8_9BURK</name>
<dbReference type="Pfam" id="PF06912">
    <property type="entry name" value="DUF1275"/>
    <property type="match status" value="1"/>
</dbReference>
<keyword evidence="1" id="KW-0812">Transmembrane</keyword>
<feature type="transmembrane region" description="Helical" evidence="1">
    <location>
        <begin position="88"/>
        <end position="108"/>
    </location>
</feature>
<feature type="transmembrane region" description="Helical" evidence="1">
    <location>
        <begin position="56"/>
        <end position="76"/>
    </location>
</feature>
<reference evidence="2 3" key="1">
    <citation type="submission" date="2022-06" db="EMBL/GenBank/DDBJ databases">
        <title>Janthinobacterium kumbetensis sp. nov., isolated from spring water in Turkey.</title>
        <authorList>
            <person name="Inan Bektas K."/>
            <person name="Belduz A.A."/>
            <person name="Canakci S."/>
            <person name="Nalcaoglu A."/>
            <person name="Ceylan E."/>
            <person name="Kati H."/>
        </authorList>
    </citation>
    <scope>NUCLEOTIDE SEQUENCE [LARGE SCALE GENOMIC DNA]</scope>
    <source>
        <strain evidence="2 3">GK</strain>
    </source>
</reference>
<dbReference type="InterPro" id="IPR010699">
    <property type="entry name" value="DUF1275"/>
</dbReference>
<sequence length="232" mass="23965">MDQPPHSRLFGTSLGFLAGYVDTLGFIALFGLFTAHVTGNFVLIGAALADASRASILLKFLAFPAFIAGVAVTRLMVLAVERRAGPSLTLAMLLQWALLAGFMVFGCLAEPIGKDVSSMAMVAGLLGTAAMGVHSATSRLLLAHLAPTSMMTGNVTQIVIDTVDVLRGAADGATHARCGKFFWPLLAFALGAIAAAFAYLAVGFVALAVPLILLGALIVVQQRSVRPAVPAA</sequence>